<dbReference type="RefSeq" id="WP_010471142.1">
    <property type="nucleotide sequence ID" value="NC_009929.1"/>
</dbReference>
<dbReference type="Proteomes" id="UP000000268">
    <property type="component" value="Plasmid pREB4"/>
</dbReference>
<dbReference type="AlphaFoldDB" id="A8ZNZ3"/>
<dbReference type="KEGG" id="amr:AM1_D0236"/>
<evidence type="ECO:0008006" key="3">
    <source>
        <dbReference type="Google" id="ProtNLM"/>
    </source>
</evidence>
<keyword evidence="2" id="KW-1185">Reference proteome</keyword>
<keyword evidence="1" id="KW-0614">Plasmid</keyword>
<dbReference type="Gene3D" id="3.40.50.360">
    <property type="match status" value="1"/>
</dbReference>
<sequence>MRILIIYFSFSGNNRRLAEYLAKEIQCDICPIIEKKRRTMLTIVLDMIFKRSPKIEAIETPISNYDHTILVAPIWDSKIANPLKTLIKRKKNSLNNYSFISFCGFDRPGQKERITNQLTDLTGYPPKAVSELKVCELFPSEYRDEVNTISRYHITSKDLFKFEDKIYDFLHLIQRTKY</sequence>
<proteinExistence type="predicted"/>
<dbReference type="OrthoDB" id="9806505at2"/>
<organism evidence="1 2">
    <name type="scientific">Acaryochloris marina (strain MBIC 11017)</name>
    <dbReference type="NCBI Taxonomy" id="329726"/>
    <lineage>
        <taxon>Bacteria</taxon>
        <taxon>Bacillati</taxon>
        <taxon>Cyanobacteriota</taxon>
        <taxon>Cyanophyceae</taxon>
        <taxon>Acaryochloridales</taxon>
        <taxon>Acaryochloridaceae</taxon>
        <taxon>Acaryochloris</taxon>
    </lineage>
</organism>
<dbReference type="HOGENOM" id="CLU_1538570_0_0_3"/>
<dbReference type="EMBL" id="CP000841">
    <property type="protein sequence ID" value="ABW32729.1"/>
    <property type="molecule type" value="Genomic_DNA"/>
</dbReference>
<dbReference type="InterPro" id="IPR029039">
    <property type="entry name" value="Flavoprotein-like_sf"/>
</dbReference>
<gene>
    <name evidence="1" type="ordered locus">AM1_D0236</name>
</gene>
<protein>
    <recommendedName>
        <fullName evidence="3">Flavodoxin-like domain-containing protein</fullName>
    </recommendedName>
</protein>
<dbReference type="SUPFAM" id="SSF52218">
    <property type="entry name" value="Flavoproteins"/>
    <property type="match status" value="1"/>
</dbReference>
<name>A8ZNZ3_ACAM1</name>
<geneLocation type="plasmid" evidence="1 2">
    <name>pREB4</name>
</geneLocation>
<accession>A8ZNZ3</accession>
<evidence type="ECO:0000313" key="2">
    <source>
        <dbReference type="Proteomes" id="UP000000268"/>
    </source>
</evidence>
<evidence type="ECO:0000313" key="1">
    <source>
        <dbReference type="EMBL" id="ABW32729.1"/>
    </source>
</evidence>
<reference evidence="1 2" key="1">
    <citation type="journal article" date="2008" name="Proc. Natl. Acad. Sci. U.S.A.">
        <title>Niche adaptation and genome expansion in the chlorophyll d-producing cyanobacterium Acaryochloris marina.</title>
        <authorList>
            <person name="Swingley W.D."/>
            <person name="Chen M."/>
            <person name="Cheung P.C."/>
            <person name="Conrad A.L."/>
            <person name="Dejesa L.C."/>
            <person name="Hao J."/>
            <person name="Honchak B.M."/>
            <person name="Karbach L.E."/>
            <person name="Kurdoglu A."/>
            <person name="Lahiri S."/>
            <person name="Mastrian S.D."/>
            <person name="Miyashita H."/>
            <person name="Page L."/>
            <person name="Ramakrishna P."/>
            <person name="Satoh S."/>
            <person name="Sattley W.M."/>
            <person name="Shimada Y."/>
            <person name="Taylor H.L."/>
            <person name="Tomo T."/>
            <person name="Tsuchiya T."/>
            <person name="Wang Z.T."/>
            <person name="Raymond J."/>
            <person name="Mimuro M."/>
            <person name="Blankenship R.E."/>
            <person name="Touchman J.W."/>
        </authorList>
    </citation>
    <scope>NUCLEOTIDE SEQUENCE [LARGE SCALE GENOMIC DNA]</scope>
    <source>
        <strain evidence="2">MBIC 11017</strain>
        <plasmid evidence="2">Plasmid pREB4</plasmid>
    </source>
</reference>